<evidence type="ECO:0000313" key="3">
    <source>
        <dbReference type="Proteomes" id="UP001162162"/>
    </source>
</evidence>
<evidence type="ECO:0000313" key="2">
    <source>
        <dbReference type="EMBL" id="KAJ8963057.1"/>
    </source>
</evidence>
<protein>
    <submittedName>
        <fullName evidence="2">Uncharacterized protein</fullName>
    </submittedName>
</protein>
<keyword evidence="3" id="KW-1185">Reference proteome</keyword>
<dbReference type="EMBL" id="JAPWTK010000001">
    <property type="protein sequence ID" value="KAJ8963057.1"/>
    <property type="molecule type" value="Genomic_DNA"/>
</dbReference>
<gene>
    <name evidence="2" type="ORF">NQ318_018521</name>
</gene>
<sequence length="209" mass="23259">MSETAKKSVCRLGFDMSLSWLIFHKKLGIVLLVKVTKGTRTKLIVYMCSGPAEHMGIVGSSTHSENSAWGPEDGERDAEFHPDPDKDRRLRAEQRVERRQPLRTHCGSPEYAAPELFVTGRHYGAEVDLWSLSVNQSIGRSSTRRGLNVFRFGKAGAEASSVREIRIRRNSEFGIREMAPATQGPCPSTRLAVRDEKFIPVSGSVDRCG</sequence>
<feature type="region of interest" description="Disordered" evidence="1">
    <location>
        <begin position="57"/>
        <end position="89"/>
    </location>
</feature>
<dbReference type="AlphaFoldDB" id="A0AAV8ZHL1"/>
<dbReference type="SUPFAM" id="SSF56112">
    <property type="entry name" value="Protein kinase-like (PK-like)"/>
    <property type="match status" value="1"/>
</dbReference>
<reference evidence="2" key="1">
    <citation type="journal article" date="2023" name="Insect Mol. Biol.">
        <title>Genome sequencing provides insights into the evolution of gene families encoding plant cell wall-degrading enzymes in longhorned beetles.</title>
        <authorList>
            <person name="Shin N.R."/>
            <person name="Okamura Y."/>
            <person name="Kirsch R."/>
            <person name="Pauchet Y."/>
        </authorList>
    </citation>
    <scope>NUCLEOTIDE SEQUENCE</scope>
    <source>
        <strain evidence="2">AMC_N1</strain>
    </source>
</reference>
<dbReference type="Gene3D" id="1.10.510.10">
    <property type="entry name" value="Transferase(Phosphotransferase) domain 1"/>
    <property type="match status" value="1"/>
</dbReference>
<comment type="caution">
    <text evidence="2">The sequence shown here is derived from an EMBL/GenBank/DDBJ whole genome shotgun (WGS) entry which is preliminary data.</text>
</comment>
<dbReference type="Proteomes" id="UP001162162">
    <property type="component" value="Unassembled WGS sequence"/>
</dbReference>
<dbReference type="InterPro" id="IPR011009">
    <property type="entry name" value="Kinase-like_dom_sf"/>
</dbReference>
<feature type="compositionally biased region" description="Basic and acidic residues" evidence="1">
    <location>
        <begin position="77"/>
        <end position="89"/>
    </location>
</feature>
<evidence type="ECO:0000256" key="1">
    <source>
        <dbReference type="SAM" id="MobiDB-lite"/>
    </source>
</evidence>
<accession>A0AAV8ZHL1</accession>
<proteinExistence type="predicted"/>
<name>A0AAV8ZHL1_9CUCU</name>
<organism evidence="2 3">
    <name type="scientific">Aromia moschata</name>
    <dbReference type="NCBI Taxonomy" id="1265417"/>
    <lineage>
        <taxon>Eukaryota</taxon>
        <taxon>Metazoa</taxon>
        <taxon>Ecdysozoa</taxon>
        <taxon>Arthropoda</taxon>
        <taxon>Hexapoda</taxon>
        <taxon>Insecta</taxon>
        <taxon>Pterygota</taxon>
        <taxon>Neoptera</taxon>
        <taxon>Endopterygota</taxon>
        <taxon>Coleoptera</taxon>
        <taxon>Polyphaga</taxon>
        <taxon>Cucujiformia</taxon>
        <taxon>Chrysomeloidea</taxon>
        <taxon>Cerambycidae</taxon>
        <taxon>Cerambycinae</taxon>
        <taxon>Callichromatini</taxon>
        <taxon>Aromia</taxon>
    </lineage>
</organism>